<dbReference type="InterPro" id="IPR044589">
    <property type="entry name" value="GATA26/27"/>
</dbReference>
<dbReference type="EMBL" id="JBFOLJ010000005">
    <property type="protein sequence ID" value="KAL2537098.1"/>
    <property type="molecule type" value="Genomic_DNA"/>
</dbReference>
<sequence length="341" mass="37589">MAYYSAWKAEPLQKSRWGKRKIVVDYAPRREYNFAQSSQAGNLPSGENHAIPVPGNLPSGANPAICVHRIFGSEVNPAIPVTVSGNQEPKLESEFAISAGVQNYMNHVSSSEIPLSIFEDDIQMQATDGKKDYIQMQDTDEADEPSFWDPSYVPRRKRSKLQQHTSSALARFTMQLHYISQDPEFKNQSEGEPDDMLYDDVLIYQKNKYIPENEIGIGAMLPPLLASAMKDSKLDSSAIGNSASCLIVCPIQSSSQGYESLKQIFCYTSHLGGKMLIMVMYPKGDCASYISSGLPQLIIFEAADCGDIGGSACGVHRTLCCTPHLSKLAGCEKEKLQELLQ</sequence>
<evidence type="ECO:0000313" key="2">
    <source>
        <dbReference type="Proteomes" id="UP001604277"/>
    </source>
</evidence>
<dbReference type="PANTHER" id="PTHR46855:SF11">
    <property type="entry name" value="GATA TRANSCRIPTION FACTOR 26-LIKE"/>
    <property type="match status" value="1"/>
</dbReference>
<accession>A0ABD1VJR5</accession>
<dbReference type="AlphaFoldDB" id="A0ABD1VJR5"/>
<proteinExistence type="predicted"/>
<name>A0ABD1VJR5_9LAMI</name>
<gene>
    <name evidence="1" type="ORF">Fot_18489</name>
</gene>
<keyword evidence="2" id="KW-1185">Reference proteome</keyword>
<comment type="caution">
    <text evidence="1">The sequence shown here is derived from an EMBL/GenBank/DDBJ whole genome shotgun (WGS) entry which is preliminary data.</text>
</comment>
<organism evidence="1 2">
    <name type="scientific">Forsythia ovata</name>
    <dbReference type="NCBI Taxonomy" id="205694"/>
    <lineage>
        <taxon>Eukaryota</taxon>
        <taxon>Viridiplantae</taxon>
        <taxon>Streptophyta</taxon>
        <taxon>Embryophyta</taxon>
        <taxon>Tracheophyta</taxon>
        <taxon>Spermatophyta</taxon>
        <taxon>Magnoliopsida</taxon>
        <taxon>eudicotyledons</taxon>
        <taxon>Gunneridae</taxon>
        <taxon>Pentapetalae</taxon>
        <taxon>asterids</taxon>
        <taxon>lamiids</taxon>
        <taxon>Lamiales</taxon>
        <taxon>Oleaceae</taxon>
        <taxon>Forsythieae</taxon>
        <taxon>Forsythia</taxon>
    </lineage>
</organism>
<protein>
    <submittedName>
        <fullName evidence="1">Transmembrane protein 87A-like</fullName>
    </submittedName>
</protein>
<dbReference type="Proteomes" id="UP001604277">
    <property type="component" value="Unassembled WGS sequence"/>
</dbReference>
<evidence type="ECO:0000313" key="1">
    <source>
        <dbReference type="EMBL" id="KAL2537098.1"/>
    </source>
</evidence>
<dbReference type="PANTHER" id="PTHR46855">
    <property type="entry name" value="OSJNBB0038F03.10 PROTEIN"/>
    <property type="match status" value="1"/>
</dbReference>
<reference evidence="2" key="1">
    <citation type="submission" date="2024-07" db="EMBL/GenBank/DDBJ databases">
        <title>Two chromosome-level genome assemblies of Korean endemic species Abeliophyllum distichum and Forsythia ovata (Oleaceae).</title>
        <authorList>
            <person name="Jang H."/>
        </authorList>
    </citation>
    <scope>NUCLEOTIDE SEQUENCE [LARGE SCALE GENOMIC DNA]</scope>
</reference>